<evidence type="ECO:0000256" key="1">
    <source>
        <dbReference type="ARBA" id="ARBA00000032"/>
    </source>
</evidence>
<dbReference type="PROSITE" id="PS00616">
    <property type="entry name" value="HIS_ACID_PHOSPHAT_1"/>
    <property type="match status" value="1"/>
</dbReference>
<dbReference type="GO" id="GO:0003993">
    <property type="term" value="F:acid phosphatase activity"/>
    <property type="evidence" value="ECO:0007669"/>
    <property type="project" value="UniProtKB-EC"/>
</dbReference>
<keyword evidence="4" id="KW-0732">Signal</keyword>
<dbReference type="EC" id="3.1.3.2" evidence="3"/>
<keyword evidence="8" id="KW-0812">Transmembrane</keyword>
<dbReference type="CDD" id="cd07061">
    <property type="entry name" value="HP_HAP_like"/>
    <property type="match status" value="1"/>
</dbReference>
<evidence type="ECO:0000313" key="9">
    <source>
        <dbReference type="EMBL" id="JAS50877.1"/>
    </source>
</evidence>
<dbReference type="Gene3D" id="3.40.50.1240">
    <property type="entry name" value="Phosphoglycerate mutase-like"/>
    <property type="match status" value="1"/>
</dbReference>
<dbReference type="InterPro" id="IPR000560">
    <property type="entry name" value="His_Pase_clade-2"/>
</dbReference>
<evidence type="ECO:0000256" key="3">
    <source>
        <dbReference type="ARBA" id="ARBA00012646"/>
    </source>
</evidence>
<dbReference type="PANTHER" id="PTHR11567:SF211">
    <property type="entry name" value="PROSTATIC ACID PHOSPHATASE"/>
    <property type="match status" value="1"/>
</dbReference>
<accession>A0A1B6FL21</accession>
<dbReference type="InterPro" id="IPR029033">
    <property type="entry name" value="His_PPase_superfam"/>
</dbReference>
<feature type="transmembrane region" description="Helical" evidence="8">
    <location>
        <begin position="21"/>
        <end position="42"/>
    </location>
</feature>
<name>A0A1B6FL21_9HEMI</name>
<dbReference type="SUPFAM" id="SSF53254">
    <property type="entry name" value="Phosphoglycerate mutase-like"/>
    <property type="match status" value="1"/>
</dbReference>
<sequence>MYRYERIPTPNRTSRMVSQSRFRLCVLTLSVLSPFVVIVYVLTNALSADTVNAANSSGPRAVPTLQQLFILARHGNRGPVVTFPTFPYQCNDTDVWPYGEGQLTNRGRVQMYNLGKKFRSLYDGFLDEHFRQEDMLAQSTLVDRTMMSASQFLAGLYPPKGFQVWNKNLMWQPIPIFITEKDHSMMVPVFGLQTCPRFRQIQNESLIRYKNENGADLLAFLQSVQPYTGITIDSGSPTVAMNHIWESFFCADNEGLTLPAWTKSVYPEPMISIYEKIYKAYTIATDTMIRLLQGQLFQEIMGLMGAKINGTLEPNRRLYFYSGHDNTIKGVLGILGLGDSGGIARTGSAIILELHRGPQAGQHHVQVLYIDGGSEDLEPSFVNIPGCDFPCDFQLLSKITEKYYNITDYESECQIRP</sequence>
<dbReference type="PANTHER" id="PTHR11567">
    <property type="entry name" value="ACID PHOSPHATASE-RELATED"/>
    <property type="match status" value="1"/>
</dbReference>
<dbReference type="InterPro" id="IPR033379">
    <property type="entry name" value="Acid_Pase_AS"/>
</dbReference>
<dbReference type="InterPro" id="IPR050645">
    <property type="entry name" value="Histidine_acid_phosphatase"/>
</dbReference>
<reference evidence="9" key="1">
    <citation type="submission" date="2015-11" db="EMBL/GenBank/DDBJ databases">
        <title>De novo transcriptome assembly of four potential Pierce s Disease insect vectors from Arizona vineyards.</title>
        <authorList>
            <person name="Tassone E.E."/>
        </authorList>
    </citation>
    <scope>NUCLEOTIDE SEQUENCE</scope>
</reference>
<evidence type="ECO:0000256" key="2">
    <source>
        <dbReference type="ARBA" id="ARBA00005375"/>
    </source>
</evidence>
<evidence type="ECO:0000256" key="5">
    <source>
        <dbReference type="ARBA" id="ARBA00022801"/>
    </source>
</evidence>
<dbReference type="AlphaFoldDB" id="A0A1B6FL21"/>
<keyword evidence="7" id="KW-0325">Glycoprotein</keyword>
<evidence type="ECO:0000256" key="8">
    <source>
        <dbReference type="SAM" id="Phobius"/>
    </source>
</evidence>
<evidence type="ECO:0000256" key="6">
    <source>
        <dbReference type="ARBA" id="ARBA00023157"/>
    </source>
</evidence>
<dbReference type="EMBL" id="GECZ01018892">
    <property type="protein sequence ID" value="JAS50877.1"/>
    <property type="molecule type" value="Transcribed_RNA"/>
</dbReference>
<comment type="similarity">
    <text evidence="2">Belongs to the histidine acid phosphatase family.</text>
</comment>
<proteinExistence type="inferred from homology"/>
<keyword evidence="8" id="KW-0472">Membrane</keyword>
<evidence type="ECO:0000256" key="4">
    <source>
        <dbReference type="ARBA" id="ARBA00022729"/>
    </source>
</evidence>
<dbReference type="Pfam" id="PF00328">
    <property type="entry name" value="His_Phos_2"/>
    <property type="match status" value="1"/>
</dbReference>
<evidence type="ECO:0000256" key="7">
    <source>
        <dbReference type="ARBA" id="ARBA00023180"/>
    </source>
</evidence>
<keyword evidence="5" id="KW-0378">Hydrolase</keyword>
<comment type="catalytic activity">
    <reaction evidence="1">
        <text>a phosphate monoester + H2O = an alcohol + phosphate</text>
        <dbReference type="Rhea" id="RHEA:15017"/>
        <dbReference type="ChEBI" id="CHEBI:15377"/>
        <dbReference type="ChEBI" id="CHEBI:30879"/>
        <dbReference type="ChEBI" id="CHEBI:43474"/>
        <dbReference type="ChEBI" id="CHEBI:67140"/>
        <dbReference type="EC" id="3.1.3.2"/>
    </reaction>
</comment>
<protein>
    <recommendedName>
        <fullName evidence="3">acid phosphatase</fullName>
        <ecNumber evidence="3">3.1.3.2</ecNumber>
    </recommendedName>
</protein>
<keyword evidence="6" id="KW-1015">Disulfide bond</keyword>
<keyword evidence="8" id="KW-1133">Transmembrane helix</keyword>
<gene>
    <name evidence="9" type="ORF">g.38407</name>
</gene>
<organism evidence="9">
    <name type="scientific">Cuerna arida</name>
    <dbReference type="NCBI Taxonomy" id="1464854"/>
    <lineage>
        <taxon>Eukaryota</taxon>
        <taxon>Metazoa</taxon>
        <taxon>Ecdysozoa</taxon>
        <taxon>Arthropoda</taxon>
        <taxon>Hexapoda</taxon>
        <taxon>Insecta</taxon>
        <taxon>Pterygota</taxon>
        <taxon>Neoptera</taxon>
        <taxon>Paraneoptera</taxon>
        <taxon>Hemiptera</taxon>
        <taxon>Auchenorrhyncha</taxon>
        <taxon>Membracoidea</taxon>
        <taxon>Cicadellidae</taxon>
        <taxon>Cicadellinae</taxon>
        <taxon>Proconiini</taxon>
        <taxon>Cuerna</taxon>
    </lineage>
</organism>